<name>A0A8E2ESU3_9PEZI</name>
<protein>
    <recommendedName>
        <fullName evidence="2">Apple domain-containing protein</fullName>
    </recommendedName>
</protein>
<evidence type="ECO:0000256" key="1">
    <source>
        <dbReference type="SAM" id="MobiDB-lite"/>
    </source>
</evidence>
<dbReference type="Pfam" id="PF14295">
    <property type="entry name" value="PAN_4"/>
    <property type="match status" value="4"/>
</dbReference>
<feature type="domain" description="Apple" evidence="2">
    <location>
        <begin position="435"/>
        <end position="480"/>
    </location>
</feature>
<keyword evidence="4" id="KW-1185">Reference proteome</keyword>
<feature type="domain" description="Apple" evidence="2">
    <location>
        <begin position="132"/>
        <end position="172"/>
    </location>
</feature>
<accession>A0A8E2ESU3</accession>
<gene>
    <name evidence="3" type="ORF">AOQ84DRAFT_442232</name>
</gene>
<dbReference type="Proteomes" id="UP000250140">
    <property type="component" value="Unassembled WGS sequence"/>
</dbReference>
<dbReference type="AlphaFoldDB" id="A0A8E2ESU3"/>
<dbReference type="EMBL" id="KV750579">
    <property type="protein sequence ID" value="OCL04191.1"/>
    <property type="molecule type" value="Genomic_DNA"/>
</dbReference>
<feature type="domain" description="Apple" evidence="2">
    <location>
        <begin position="2"/>
        <end position="38"/>
    </location>
</feature>
<feature type="domain" description="Apple" evidence="2">
    <location>
        <begin position="310"/>
        <end position="345"/>
    </location>
</feature>
<dbReference type="PANTHER" id="PTHR33946">
    <property type="match status" value="1"/>
</dbReference>
<evidence type="ECO:0000313" key="3">
    <source>
        <dbReference type="EMBL" id="OCL04191.1"/>
    </source>
</evidence>
<sequence>MPVYVNSLDTCINLCANTSPCVDVSWVAGSPQGPCYLKSSIGSVYYNSAVWGARQLFNTTTTITTTATSTTYISTSTTSTVAYTTSSTISSSPSITSTTATSTPTVIACPTANLTTFTVNTGAVFLVECGINRQGSQISITYPGTLVGCATSCAATAGCVNAIWTGGACYLKSDFGTTAYDSNVGLRLIVNGTIPVTTTTITTTTTSSSSSSSPSSSSSSLITATPTRYIVTTTTYSQSCFLNFLNICIIRHATVPSTQLVTTITVNATPTLTEPLAVSASATLAPQDCPKRDGTVYNINGTTFHIECGTERNGTFLESGHTTTFDQCMDLCAMTSGCVDVAFHPLEFPNTLPFSGVFQCDLKSTIGPVISRPNAWGAKLVASTDSEVTSSALTSRSSDLASPSSASSTCPGLNGTSYTASTGATYSIGCGISYTGTFLTTSYSAPDLSSCMEICSTTTACVGVSFSTLTPENVADECTLYSSGGFRNYAGAYEGAILTSVSPSTCPAMNNTSYTAAGSTEAFRVSCNVTFDGTLVAEYAVSDIYSCIDMCGANRDVCVGTGYVVDVPYSRCSLYDAGAVVNMNGPDWIALLDPMPAEKRILRVGPERQKEKLKVRGKGKLDGARGIEEKFKGNKEERKLVRGFGRIWR</sequence>
<dbReference type="InterPro" id="IPR003609">
    <property type="entry name" value="Pan_app"/>
</dbReference>
<organism evidence="3 4">
    <name type="scientific">Glonium stellatum</name>
    <dbReference type="NCBI Taxonomy" id="574774"/>
    <lineage>
        <taxon>Eukaryota</taxon>
        <taxon>Fungi</taxon>
        <taxon>Dikarya</taxon>
        <taxon>Ascomycota</taxon>
        <taxon>Pezizomycotina</taxon>
        <taxon>Dothideomycetes</taxon>
        <taxon>Pleosporomycetidae</taxon>
        <taxon>Gloniales</taxon>
        <taxon>Gloniaceae</taxon>
        <taxon>Glonium</taxon>
    </lineage>
</organism>
<dbReference type="OrthoDB" id="160645at2759"/>
<evidence type="ECO:0000313" key="4">
    <source>
        <dbReference type="Proteomes" id="UP000250140"/>
    </source>
</evidence>
<evidence type="ECO:0000259" key="2">
    <source>
        <dbReference type="Pfam" id="PF14295"/>
    </source>
</evidence>
<proteinExistence type="predicted"/>
<feature type="region of interest" description="Disordered" evidence="1">
    <location>
        <begin position="202"/>
        <end position="221"/>
    </location>
</feature>
<dbReference type="PANTHER" id="PTHR33946:SF4">
    <property type="entry name" value="COAGULATION FACTOR XI"/>
    <property type="match status" value="1"/>
</dbReference>
<reference evidence="3 4" key="1">
    <citation type="journal article" date="2016" name="Nat. Commun.">
        <title>Ectomycorrhizal ecology is imprinted in the genome of the dominant symbiotic fungus Cenococcum geophilum.</title>
        <authorList>
            <consortium name="DOE Joint Genome Institute"/>
            <person name="Peter M."/>
            <person name="Kohler A."/>
            <person name="Ohm R.A."/>
            <person name="Kuo A."/>
            <person name="Krutzmann J."/>
            <person name="Morin E."/>
            <person name="Arend M."/>
            <person name="Barry K.W."/>
            <person name="Binder M."/>
            <person name="Choi C."/>
            <person name="Clum A."/>
            <person name="Copeland A."/>
            <person name="Grisel N."/>
            <person name="Haridas S."/>
            <person name="Kipfer T."/>
            <person name="LaButti K."/>
            <person name="Lindquist E."/>
            <person name="Lipzen A."/>
            <person name="Maire R."/>
            <person name="Meier B."/>
            <person name="Mihaltcheva S."/>
            <person name="Molinier V."/>
            <person name="Murat C."/>
            <person name="Poggeler S."/>
            <person name="Quandt C.A."/>
            <person name="Sperisen C."/>
            <person name="Tritt A."/>
            <person name="Tisserant E."/>
            <person name="Crous P.W."/>
            <person name="Henrissat B."/>
            <person name="Nehls U."/>
            <person name="Egli S."/>
            <person name="Spatafora J.W."/>
            <person name="Grigoriev I.V."/>
            <person name="Martin F.M."/>
        </authorList>
    </citation>
    <scope>NUCLEOTIDE SEQUENCE [LARGE SCALE GENOMIC DNA]</scope>
    <source>
        <strain evidence="3 4">CBS 207.34</strain>
    </source>
</reference>